<evidence type="ECO:0000256" key="2">
    <source>
        <dbReference type="ARBA" id="ARBA00022801"/>
    </source>
</evidence>
<dbReference type="OrthoDB" id="9763310at2"/>
<dbReference type="NCBIfam" id="TIGR00614">
    <property type="entry name" value="recQ_fam"/>
    <property type="match status" value="1"/>
</dbReference>
<dbReference type="SUPFAM" id="SSF52540">
    <property type="entry name" value="P-loop containing nucleoside triphosphate hydrolases"/>
    <property type="match status" value="1"/>
</dbReference>
<dbReference type="InterPro" id="IPR014001">
    <property type="entry name" value="Helicase_ATP-bd"/>
</dbReference>
<organism evidence="10 11">
    <name type="scientific">Secundilactobacillus similis DSM 23365 = JCM 2765</name>
    <dbReference type="NCBI Taxonomy" id="1423804"/>
    <lineage>
        <taxon>Bacteria</taxon>
        <taxon>Bacillati</taxon>
        <taxon>Bacillota</taxon>
        <taxon>Bacilli</taxon>
        <taxon>Lactobacillales</taxon>
        <taxon>Lactobacillaceae</taxon>
        <taxon>Secundilactobacillus</taxon>
    </lineage>
</organism>
<dbReference type="GO" id="GO:0005524">
    <property type="term" value="F:ATP binding"/>
    <property type="evidence" value="ECO:0007669"/>
    <property type="project" value="UniProtKB-KW"/>
</dbReference>
<evidence type="ECO:0000256" key="5">
    <source>
        <dbReference type="ARBA" id="ARBA00023125"/>
    </source>
</evidence>
<evidence type="ECO:0000256" key="7">
    <source>
        <dbReference type="ARBA" id="ARBA00044550"/>
    </source>
</evidence>
<dbReference type="PANTHER" id="PTHR13710:SF84">
    <property type="entry name" value="ATP-DEPENDENT DNA HELICASE RECS-RELATED"/>
    <property type="match status" value="1"/>
</dbReference>
<dbReference type="InterPro" id="IPR032284">
    <property type="entry name" value="RecQ_Zn-bd"/>
</dbReference>
<evidence type="ECO:0000256" key="3">
    <source>
        <dbReference type="ARBA" id="ARBA00022806"/>
    </source>
</evidence>
<keyword evidence="3 10" id="KW-0347">Helicase</keyword>
<dbReference type="CDD" id="cd17920">
    <property type="entry name" value="DEXHc_RecQ"/>
    <property type="match status" value="1"/>
</dbReference>
<keyword evidence="4" id="KW-0067">ATP-binding</keyword>
<dbReference type="PROSITE" id="PS51192">
    <property type="entry name" value="HELICASE_ATP_BIND_1"/>
    <property type="match status" value="1"/>
</dbReference>
<dbReference type="STRING" id="1423804.FD14_GL001890"/>
<dbReference type="GO" id="GO:0043590">
    <property type="term" value="C:bacterial nucleoid"/>
    <property type="evidence" value="ECO:0007669"/>
    <property type="project" value="TreeGrafter"/>
</dbReference>
<dbReference type="RefSeq" id="WP_054735614.1">
    <property type="nucleotide sequence ID" value="NZ_AYZM01000148.1"/>
</dbReference>
<protein>
    <recommendedName>
        <fullName evidence="6">ATP-dependent DNA helicase RecQ</fullName>
    </recommendedName>
    <alternativeName>
        <fullName evidence="7">DNA 3'-5' helicase RecQ</fullName>
    </alternativeName>
</protein>
<dbReference type="GO" id="GO:0043138">
    <property type="term" value="F:3'-5' DNA helicase activity"/>
    <property type="evidence" value="ECO:0007669"/>
    <property type="project" value="TreeGrafter"/>
</dbReference>
<dbReference type="GO" id="GO:0003677">
    <property type="term" value="F:DNA binding"/>
    <property type="evidence" value="ECO:0007669"/>
    <property type="project" value="UniProtKB-KW"/>
</dbReference>
<dbReference type="GO" id="GO:0030894">
    <property type="term" value="C:replisome"/>
    <property type="evidence" value="ECO:0007669"/>
    <property type="project" value="TreeGrafter"/>
</dbReference>
<dbReference type="PATRIC" id="fig|1423804.4.peg.2050"/>
<evidence type="ECO:0000256" key="6">
    <source>
        <dbReference type="ARBA" id="ARBA00044535"/>
    </source>
</evidence>
<dbReference type="PANTHER" id="PTHR13710">
    <property type="entry name" value="DNA HELICASE RECQ FAMILY MEMBER"/>
    <property type="match status" value="1"/>
</dbReference>
<dbReference type="Gene3D" id="3.40.50.300">
    <property type="entry name" value="P-loop containing nucleotide triphosphate hydrolases"/>
    <property type="match status" value="2"/>
</dbReference>
<dbReference type="GO" id="GO:0016787">
    <property type="term" value="F:hydrolase activity"/>
    <property type="evidence" value="ECO:0007669"/>
    <property type="project" value="UniProtKB-KW"/>
</dbReference>
<dbReference type="GO" id="GO:0005737">
    <property type="term" value="C:cytoplasm"/>
    <property type="evidence" value="ECO:0007669"/>
    <property type="project" value="TreeGrafter"/>
</dbReference>
<dbReference type="GO" id="GO:0009378">
    <property type="term" value="F:four-way junction helicase activity"/>
    <property type="evidence" value="ECO:0007669"/>
    <property type="project" value="TreeGrafter"/>
</dbReference>
<dbReference type="SMART" id="SM00490">
    <property type="entry name" value="HELICc"/>
    <property type="match status" value="1"/>
</dbReference>
<keyword evidence="1" id="KW-0547">Nucleotide-binding</keyword>
<dbReference type="InterPro" id="IPR001650">
    <property type="entry name" value="Helicase_C-like"/>
</dbReference>
<dbReference type="InterPro" id="IPR027417">
    <property type="entry name" value="P-loop_NTPase"/>
</dbReference>
<keyword evidence="11" id="KW-1185">Reference proteome</keyword>
<dbReference type="AlphaFoldDB" id="A0A0R2ESZ0"/>
<evidence type="ECO:0000259" key="8">
    <source>
        <dbReference type="PROSITE" id="PS51192"/>
    </source>
</evidence>
<name>A0A0R2ESZ0_9LACO</name>
<reference evidence="10 11" key="1">
    <citation type="journal article" date="2015" name="Genome Announc.">
        <title>Expanding the biotechnology potential of lactobacilli through comparative genomics of 213 strains and associated genera.</title>
        <authorList>
            <person name="Sun Z."/>
            <person name="Harris H.M."/>
            <person name="McCann A."/>
            <person name="Guo C."/>
            <person name="Argimon S."/>
            <person name="Zhang W."/>
            <person name="Yang X."/>
            <person name="Jeffery I.B."/>
            <person name="Cooney J.C."/>
            <person name="Kagawa T.F."/>
            <person name="Liu W."/>
            <person name="Song Y."/>
            <person name="Salvetti E."/>
            <person name="Wrobel A."/>
            <person name="Rasinkangas P."/>
            <person name="Parkhill J."/>
            <person name="Rea M.C."/>
            <person name="O'Sullivan O."/>
            <person name="Ritari J."/>
            <person name="Douillard F.P."/>
            <person name="Paul Ross R."/>
            <person name="Yang R."/>
            <person name="Briner A.E."/>
            <person name="Felis G.E."/>
            <person name="de Vos W.M."/>
            <person name="Barrangou R."/>
            <person name="Klaenhammer T.R."/>
            <person name="Caufield P.W."/>
            <person name="Cui Y."/>
            <person name="Zhang H."/>
            <person name="O'Toole P.W."/>
        </authorList>
    </citation>
    <scope>NUCLEOTIDE SEQUENCE [LARGE SCALE GENOMIC DNA]</scope>
    <source>
        <strain evidence="10 11">DSM 23365</strain>
    </source>
</reference>
<dbReference type="SMART" id="SM00487">
    <property type="entry name" value="DEXDc"/>
    <property type="match status" value="1"/>
</dbReference>
<dbReference type="Pfam" id="PF00270">
    <property type="entry name" value="DEAD"/>
    <property type="match status" value="1"/>
</dbReference>
<dbReference type="Pfam" id="PF00271">
    <property type="entry name" value="Helicase_C"/>
    <property type="match status" value="1"/>
</dbReference>
<evidence type="ECO:0000313" key="11">
    <source>
        <dbReference type="Proteomes" id="UP000051442"/>
    </source>
</evidence>
<proteinExistence type="predicted"/>
<sequence>MTVEQRLTQLLTQHFGFETFRPGQLEALTALCAGQNTLALLPTGAGKTLIYELYGYYAERLVVVVSPLISLMQDQVATMAVHGEKHAAALTSVMSYGERQWVLAHLNQYRYLFVSPEMLSQSAVLTAIKRCDPGLLVVDEAHCISTWGPDFRPEYLLLGAIRKRLGTPLTLMTTATATANVKQDILQKLAITDPAVVALPVDRDNIFLTVKTVDNQTEKDEQLVSLVAALQKPGVIYFSSKQKADEMAVTLTQKTGREVAAYHADLAPEERFKVQQQFMQDRIDVICATSAFGMGIDKNNVRFVIHYHLPGDLESYWQEIGRAGRDGQQSLAVLLYQPGDEQIADYLGQANLPEPDEIRYYFQAKQLAVPGDQHGQLVQFYRQHHARVDQVLHLFDDRRQQRQQALQRMLGYVRTTSCRRQYIQRYFDQTVGETVTPCCDVDEPALKIDDLGLSATAEPEPKMTVDWRATLAQLFNH</sequence>
<dbReference type="Proteomes" id="UP000051442">
    <property type="component" value="Unassembled WGS sequence"/>
</dbReference>
<dbReference type="PROSITE" id="PS00690">
    <property type="entry name" value="DEAH_ATP_HELICASE"/>
    <property type="match status" value="1"/>
</dbReference>
<evidence type="ECO:0000313" key="10">
    <source>
        <dbReference type="EMBL" id="KRN18566.1"/>
    </source>
</evidence>
<evidence type="ECO:0000259" key="9">
    <source>
        <dbReference type="PROSITE" id="PS51194"/>
    </source>
</evidence>
<gene>
    <name evidence="10" type="ORF">FD14_GL001890</name>
</gene>
<dbReference type="InterPro" id="IPR011545">
    <property type="entry name" value="DEAD/DEAH_box_helicase_dom"/>
</dbReference>
<keyword evidence="2" id="KW-0378">Hydrolase</keyword>
<evidence type="ECO:0000256" key="1">
    <source>
        <dbReference type="ARBA" id="ARBA00022741"/>
    </source>
</evidence>
<dbReference type="GO" id="GO:0006310">
    <property type="term" value="P:DNA recombination"/>
    <property type="evidence" value="ECO:0007669"/>
    <property type="project" value="InterPro"/>
</dbReference>
<comment type="caution">
    <text evidence="10">The sequence shown here is derived from an EMBL/GenBank/DDBJ whole genome shotgun (WGS) entry which is preliminary data.</text>
</comment>
<evidence type="ECO:0000256" key="4">
    <source>
        <dbReference type="ARBA" id="ARBA00022840"/>
    </source>
</evidence>
<feature type="domain" description="Helicase C-terminal" evidence="9">
    <location>
        <begin position="222"/>
        <end position="366"/>
    </location>
</feature>
<dbReference type="InterPro" id="IPR002464">
    <property type="entry name" value="DNA/RNA_helicase_DEAH_CS"/>
</dbReference>
<dbReference type="PROSITE" id="PS51194">
    <property type="entry name" value="HELICASE_CTER"/>
    <property type="match status" value="1"/>
</dbReference>
<dbReference type="InterPro" id="IPR004589">
    <property type="entry name" value="DNA_helicase_ATP-dep_RecQ"/>
</dbReference>
<dbReference type="GO" id="GO:0006281">
    <property type="term" value="P:DNA repair"/>
    <property type="evidence" value="ECO:0007669"/>
    <property type="project" value="TreeGrafter"/>
</dbReference>
<feature type="domain" description="Helicase ATP-binding" evidence="8">
    <location>
        <begin position="28"/>
        <end position="195"/>
    </location>
</feature>
<keyword evidence="5" id="KW-0238">DNA-binding</keyword>
<dbReference type="Pfam" id="PF16124">
    <property type="entry name" value="RecQ_Zn_bind"/>
    <property type="match status" value="1"/>
</dbReference>
<accession>A0A0R2ESZ0</accession>
<dbReference type="EMBL" id="AYZM01000148">
    <property type="protein sequence ID" value="KRN18566.1"/>
    <property type="molecule type" value="Genomic_DNA"/>
</dbReference>